<evidence type="ECO:0000256" key="1">
    <source>
        <dbReference type="ARBA" id="ARBA00004177"/>
    </source>
</evidence>
<dbReference type="InterPro" id="IPR025304">
    <property type="entry name" value="ALIX_V_dom"/>
</dbReference>
<feature type="compositionally biased region" description="Pro residues" evidence="5">
    <location>
        <begin position="816"/>
        <end position="845"/>
    </location>
</feature>
<evidence type="ECO:0000256" key="4">
    <source>
        <dbReference type="ARBA" id="ARBA00022753"/>
    </source>
</evidence>
<protein>
    <recommendedName>
        <fullName evidence="6">BRO1 domain-containing protein</fullName>
    </recommendedName>
</protein>
<feature type="domain" description="BRO1" evidence="6">
    <location>
        <begin position="3"/>
        <end position="400"/>
    </location>
</feature>
<dbReference type="PANTHER" id="PTHR23030:SF30">
    <property type="entry name" value="TYROSINE-PROTEIN PHOSPHATASE NON-RECEPTOR TYPE 23"/>
    <property type="match status" value="1"/>
</dbReference>
<dbReference type="Pfam" id="PF13949">
    <property type="entry name" value="ALIX_LYPXL_bnd"/>
    <property type="match status" value="1"/>
</dbReference>
<dbReference type="InterPro" id="IPR038499">
    <property type="entry name" value="BRO1_sf"/>
</dbReference>
<name>A0AAW1TCD9_9CHLO</name>
<dbReference type="PROSITE" id="PS51180">
    <property type="entry name" value="BRO1"/>
    <property type="match status" value="1"/>
</dbReference>
<gene>
    <name evidence="7" type="ORF">WJX84_009426</name>
</gene>
<dbReference type="Pfam" id="PF03097">
    <property type="entry name" value="BRO1"/>
    <property type="match status" value="1"/>
</dbReference>
<comment type="caution">
    <text evidence="7">The sequence shown here is derived from an EMBL/GenBank/DDBJ whole genome shotgun (WGS) entry which is preliminary data.</text>
</comment>
<feature type="compositionally biased region" description="Basic and acidic residues" evidence="5">
    <location>
        <begin position="711"/>
        <end position="721"/>
    </location>
</feature>
<dbReference type="InterPro" id="IPR004328">
    <property type="entry name" value="BRO1_dom"/>
</dbReference>
<dbReference type="PANTHER" id="PTHR23030">
    <property type="entry name" value="PCD6 INTERACTING PROTEIN-RELATED"/>
    <property type="match status" value="1"/>
</dbReference>
<dbReference type="Proteomes" id="UP001485043">
    <property type="component" value="Unassembled WGS sequence"/>
</dbReference>
<keyword evidence="4" id="KW-0967">Endosome</keyword>
<dbReference type="Gene3D" id="1.20.140.50">
    <property type="entry name" value="alix/aip1 like domains"/>
    <property type="match status" value="1"/>
</dbReference>
<dbReference type="Gene3D" id="1.25.40.280">
    <property type="entry name" value="alix/aip1 like domains"/>
    <property type="match status" value="1"/>
</dbReference>
<dbReference type="SMART" id="SM01041">
    <property type="entry name" value="BRO1"/>
    <property type="match status" value="1"/>
</dbReference>
<feature type="region of interest" description="Disordered" evidence="5">
    <location>
        <begin position="711"/>
        <end position="874"/>
    </location>
</feature>
<organism evidence="7 8">
    <name type="scientific">Apatococcus fuscideae</name>
    <dbReference type="NCBI Taxonomy" id="2026836"/>
    <lineage>
        <taxon>Eukaryota</taxon>
        <taxon>Viridiplantae</taxon>
        <taxon>Chlorophyta</taxon>
        <taxon>core chlorophytes</taxon>
        <taxon>Trebouxiophyceae</taxon>
        <taxon>Chlorellales</taxon>
        <taxon>Chlorellaceae</taxon>
        <taxon>Apatococcus</taxon>
    </lineage>
</organism>
<evidence type="ECO:0000256" key="2">
    <source>
        <dbReference type="ARBA" id="ARBA00004496"/>
    </source>
</evidence>
<dbReference type="Gene3D" id="1.20.120.560">
    <property type="entry name" value="alix/aip1 in complex with the ypdl late domain"/>
    <property type="match status" value="1"/>
</dbReference>
<dbReference type="GO" id="GO:0005768">
    <property type="term" value="C:endosome"/>
    <property type="evidence" value="ECO:0007669"/>
    <property type="project" value="UniProtKB-SubCell"/>
</dbReference>
<accession>A0AAW1TCD9</accession>
<evidence type="ECO:0000259" key="6">
    <source>
        <dbReference type="PROSITE" id="PS51180"/>
    </source>
</evidence>
<evidence type="ECO:0000256" key="3">
    <source>
        <dbReference type="ARBA" id="ARBA00022490"/>
    </source>
</evidence>
<dbReference type="AlphaFoldDB" id="A0AAW1TCD9"/>
<keyword evidence="8" id="KW-1185">Reference proteome</keyword>
<feature type="compositionally biased region" description="Low complexity" evidence="5">
    <location>
        <begin position="722"/>
        <end position="732"/>
    </location>
</feature>
<sequence>MVNMLLGVHCKKSDKVDLRTPLWNYISHNYSPSQAHEAAEDLTTVQAQRDEVISLTGSYAAQLDCERKYFRSLSMMESRFPISKDDHHVSMSFTWYDAFRPTKRSEHYSIHFEKACVLFNIGAVLTQQGLGCNRETETGVKEAAKNFREAAGVFGYMRDTAALRVEHPRPVDISPECAGMLERLCLAQSQECSYEKFCTDRKDAKTLAKLAKQVNIFYGEVLRSLGMPPLNAHFDRSWTAHVSVKAMLYDAEAWIQQGVCHGKETEANIQIACLREAQRLLAATRKEIKQVGKDLADHLKRLEDWAAKDYAAAEKDNNSVYLQRIPQSVDPIAGLSMAKGIIPDWTDATSEGMFASVIPDSSAKALSKYTSAVDTLIREQLDSLTHASDEARFKLRSWELPDCLQALDAGSSAALPEVLRKELEDLEDHGGVRHLTDLAAQIRDLRKVAQEELDTVTADLDKEAKEDGDLRDKFTNRWTRPSSAALTSHLREKVAGYEANLKAAGESDRRLEARLTEHSRTFSGLSIQSAAAQLPRLQAPMVVTGDLEPAVVVADLRKGLESISRLSSERAQLEEGLKQEKSKDNILPKLMACSGSPDSLFDQELKKYDPLKAKVAENVGRQHSLLNDIQKNQAAYRQAFGYDQWKQACDAAAGGIRGKLGLYIEVRDNMSEGLRFYMSLQEAIQALQQQAGDYILTRKLESEELMDAMRRATSDEARRQSEAAARQRAQASFADMGLGGGRPPQATGASQSYPPPYLGGSPAPSPGGTPSYSAMAQGSNYPPGPGAPRPNGPQAPAFPTQQTISQHYPGYGGPPGQSPSPYSAPPPAQGSAPAYPPWAAPPPQGQAPASGGTPHGSFALSGRSRSQMYGEIHF</sequence>
<reference evidence="7 8" key="1">
    <citation type="journal article" date="2024" name="Nat. Commun.">
        <title>Phylogenomics reveals the evolutionary origins of lichenization in chlorophyte algae.</title>
        <authorList>
            <person name="Puginier C."/>
            <person name="Libourel C."/>
            <person name="Otte J."/>
            <person name="Skaloud P."/>
            <person name="Haon M."/>
            <person name="Grisel S."/>
            <person name="Petersen M."/>
            <person name="Berrin J.G."/>
            <person name="Delaux P.M."/>
            <person name="Dal Grande F."/>
            <person name="Keller J."/>
        </authorList>
    </citation>
    <scope>NUCLEOTIDE SEQUENCE [LARGE SCALE GENOMIC DNA]</scope>
    <source>
        <strain evidence="7 8">SAG 2523</strain>
    </source>
</reference>
<dbReference type="EMBL" id="JALJOV010000083">
    <property type="protein sequence ID" value="KAK9867507.1"/>
    <property type="molecule type" value="Genomic_DNA"/>
</dbReference>
<evidence type="ECO:0000313" key="8">
    <source>
        <dbReference type="Proteomes" id="UP001485043"/>
    </source>
</evidence>
<proteinExistence type="predicted"/>
<dbReference type="GO" id="GO:0043328">
    <property type="term" value="P:protein transport to vacuole involved in ubiquitin-dependent protein catabolic process via the multivesicular body sorting pathway"/>
    <property type="evidence" value="ECO:0007669"/>
    <property type="project" value="TreeGrafter"/>
</dbReference>
<comment type="subcellular location">
    <subcellularLocation>
        <location evidence="2">Cytoplasm</location>
    </subcellularLocation>
    <subcellularLocation>
        <location evidence="1">Endosome</location>
    </subcellularLocation>
</comment>
<evidence type="ECO:0000256" key="5">
    <source>
        <dbReference type="SAM" id="MobiDB-lite"/>
    </source>
</evidence>
<feature type="compositionally biased region" description="Pro residues" evidence="5">
    <location>
        <begin position="782"/>
        <end position="793"/>
    </location>
</feature>
<keyword evidence="3" id="KW-0963">Cytoplasm</keyword>
<evidence type="ECO:0000313" key="7">
    <source>
        <dbReference type="EMBL" id="KAK9867507.1"/>
    </source>
</evidence>
<feature type="compositionally biased region" description="Pro residues" evidence="5">
    <location>
        <begin position="753"/>
        <end position="767"/>
    </location>
</feature>